<organism evidence="2 3">
    <name type="scientific">Mucilaginibacter myungsuensis</name>
    <dbReference type="NCBI Taxonomy" id="649104"/>
    <lineage>
        <taxon>Bacteria</taxon>
        <taxon>Pseudomonadati</taxon>
        <taxon>Bacteroidota</taxon>
        <taxon>Sphingobacteriia</taxon>
        <taxon>Sphingobacteriales</taxon>
        <taxon>Sphingobacteriaceae</taxon>
        <taxon>Mucilaginibacter</taxon>
    </lineage>
</organism>
<gene>
    <name evidence="2" type="ORF">IRJ16_20610</name>
</gene>
<dbReference type="RefSeq" id="WP_194113535.1">
    <property type="nucleotide sequence ID" value="NZ_JADFFL010000010.1"/>
</dbReference>
<evidence type="ECO:0000313" key="3">
    <source>
        <dbReference type="Proteomes" id="UP000622475"/>
    </source>
</evidence>
<evidence type="ECO:0000256" key="1">
    <source>
        <dbReference type="SAM" id="SignalP"/>
    </source>
</evidence>
<proteinExistence type="predicted"/>
<evidence type="ECO:0008006" key="4">
    <source>
        <dbReference type="Google" id="ProtNLM"/>
    </source>
</evidence>
<accession>A0A929PZA5</accession>
<name>A0A929PZA5_9SPHI</name>
<keyword evidence="3" id="KW-1185">Reference proteome</keyword>
<feature type="chain" id="PRO_5037782673" description="Glycoside hydrolase" evidence="1">
    <location>
        <begin position="24"/>
        <end position="121"/>
    </location>
</feature>
<protein>
    <recommendedName>
        <fullName evidence="4">Glycoside hydrolase</fullName>
    </recommendedName>
</protein>
<dbReference type="AlphaFoldDB" id="A0A929PZA5"/>
<evidence type="ECO:0000313" key="2">
    <source>
        <dbReference type="EMBL" id="MBE9664295.1"/>
    </source>
</evidence>
<keyword evidence="1" id="KW-0732">Signal</keyword>
<comment type="caution">
    <text evidence="2">The sequence shown here is derived from an EMBL/GenBank/DDBJ whole genome shotgun (WGS) entry which is preliminary data.</text>
</comment>
<sequence>MKKKILLSIALLCCTALVCLAFMADISGRWKGAYKTPSGDHPVEYLFKVDGESLTGAMSTGQGQLPLTDGKISGNEFVFTMNYNGAPLKNVGKFYGDSITIDAVVNEKRLHAVLTRVVEKK</sequence>
<dbReference type="EMBL" id="JADFFL010000010">
    <property type="protein sequence ID" value="MBE9664295.1"/>
    <property type="molecule type" value="Genomic_DNA"/>
</dbReference>
<reference evidence="2" key="1">
    <citation type="submission" date="2020-10" db="EMBL/GenBank/DDBJ databases">
        <title>Mucilaginibacter mali sp. nov., isolated from rhizosphere soil of apple orchard.</title>
        <authorList>
            <person name="Lee J.-S."/>
            <person name="Kim H.S."/>
            <person name="Kim J.-S."/>
        </authorList>
    </citation>
    <scope>NUCLEOTIDE SEQUENCE</scope>
    <source>
        <strain evidence="2">KCTC 22746</strain>
    </source>
</reference>
<feature type="signal peptide" evidence="1">
    <location>
        <begin position="1"/>
        <end position="23"/>
    </location>
</feature>
<dbReference type="Proteomes" id="UP000622475">
    <property type="component" value="Unassembled WGS sequence"/>
</dbReference>